<dbReference type="RefSeq" id="WP_310273920.1">
    <property type="nucleotide sequence ID" value="NZ_JAVDWR010000001.1"/>
</dbReference>
<keyword evidence="3" id="KW-0732">Signal</keyword>
<feature type="chain" id="PRO_5045371157" evidence="3">
    <location>
        <begin position="18"/>
        <end position="328"/>
    </location>
</feature>
<keyword evidence="5" id="KW-1185">Reference proteome</keyword>
<evidence type="ECO:0000256" key="1">
    <source>
        <dbReference type="ARBA" id="ARBA00022441"/>
    </source>
</evidence>
<name>A0ABU1VUL1_9GAMM</name>
<dbReference type="Pfam" id="PF24681">
    <property type="entry name" value="Kelch_KLHDC2_KLHL20_DRC7"/>
    <property type="match status" value="1"/>
</dbReference>
<reference evidence="4 5" key="1">
    <citation type="submission" date="2023-07" db="EMBL/GenBank/DDBJ databases">
        <title>Sorghum-associated microbial communities from plants grown in Nebraska, USA.</title>
        <authorList>
            <person name="Schachtman D."/>
        </authorList>
    </citation>
    <scope>NUCLEOTIDE SEQUENCE [LARGE SCALE GENOMIC DNA]</scope>
    <source>
        <strain evidence="4 5">4138</strain>
    </source>
</reference>
<protein>
    <submittedName>
        <fullName evidence="4">N-acetylneuraminic acid mutarotase</fullName>
    </submittedName>
</protein>
<dbReference type="Gene3D" id="2.120.10.80">
    <property type="entry name" value="Kelch-type beta propeller"/>
    <property type="match status" value="2"/>
</dbReference>
<comment type="caution">
    <text evidence="4">The sequence shown here is derived from an EMBL/GenBank/DDBJ whole genome shotgun (WGS) entry which is preliminary data.</text>
</comment>
<keyword evidence="2" id="KW-0677">Repeat</keyword>
<evidence type="ECO:0000256" key="2">
    <source>
        <dbReference type="ARBA" id="ARBA00022737"/>
    </source>
</evidence>
<gene>
    <name evidence="4" type="ORF">J2W69_000329</name>
</gene>
<dbReference type="InterPro" id="IPR006652">
    <property type="entry name" value="Kelch_1"/>
</dbReference>
<dbReference type="SMART" id="SM00612">
    <property type="entry name" value="Kelch"/>
    <property type="match status" value="4"/>
</dbReference>
<organism evidence="4 5">
    <name type="scientific">Rheinheimera soli</name>
    <dbReference type="NCBI Taxonomy" id="443616"/>
    <lineage>
        <taxon>Bacteria</taxon>
        <taxon>Pseudomonadati</taxon>
        <taxon>Pseudomonadota</taxon>
        <taxon>Gammaproteobacteria</taxon>
        <taxon>Chromatiales</taxon>
        <taxon>Chromatiaceae</taxon>
        <taxon>Rheinheimera</taxon>
    </lineage>
</organism>
<dbReference type="PANTHER" id="PTHR46344">
    <property type="entry name" value="OS02G0202900 PROTEIN"/>
    <property type="match status" value="1"/>
</dbReference>
<dbReference type="PANTHER" id="PTHR46344:SF27">
    <property type="entry name" value="KELCH REPEAT SUPERFAMILY PROTEIN"/>
    <property type="match status" value="1"/>
</dbReference>
<dbReference type="InterPro" id="IPR011043">
    <property type="entry name" value="Gal_Oxase/kelch_b-propeller"/>
</dbReference>
<dbReference type="InterPro" id="IPR015915">
    <property type="entry name" value="Kelch-typ_b-propeller"/>
</dbReference>
<dbReference type="Pfam" id="PF01344">
    <property type="entry name" value="Kelch_1"/>
    <property type="match status" value="1"/>
</dbReference>
<dbReference type="SUPFAM" id="SSF50965">
    <property type="entry name" value="Galactose oxidase, central domain"/>
    <property type="match status" value="1"/>
</dbReference>
<evidence type="ECO:0000256" key="3">
    <source>
        <dbReference type="SAM" id="SignalP"/>
    </source>
</evidence>
<evidence type="ECO:0000313" key="4">
    <source>
        <dbReference type="EMBL" id="MDR7119414.1"/>
    </source>
</evidence>
<evidence type="ECO:0000313" key="5">
    <source>
        <dbReference type="Proteomes" id="UP001257909"/>
    </source>
</evidence>
<proteinExistence type="predicted"/>
<dbReference type="Proteomes" id="UP001257909">
    <property type="component" value="Unassembled WGS sequence"/>
</dbReference>
<dbReference type="EMBL" id="JAVDWR010000001">
    <property type="protein sequence ID" value="MDR7119414.1"/>
    <property type="molecule type" value="Genomic_DNA"/>
</dbReference>
<sequence length="328" mass="35613">MRLVYLFCALLSFQLMAGSLSWQKKADLLVPVQEIYPAVFQGEIYVAGGLSSELPKQQGQMTDAVQIYNAKTNTWRYGPALPEGRHHGQLVAVKEQLFLFGGFIQANGGNWSASADVLKLDLQQQRWLKVASLPQPLSETVSWVLEGRVHLLSGRSPVSEANAQWQDQADVAIHWVFDPDSLIITTAPAVPQAKNSAAAVVYEGKGYLLGGRQVQAGNKADVHSFDAKNQQWQALASMPEAQAGLAAAVLNGKLWALGGEFFQQGGGVFHKVWAYSFTGQRWQQQGDMPTPRHGLGAVVLDNSIYLIGGATAVGLKQTSAVVEQLMVQ</sequence>
<accession>A0ABU1VUL1</accession>
<keyword evidence="1" id="KW-0880">Kelch repeat</keyword>
<feature type="signal peptide" evidence="3">
    <location>
        <begin position="1"/>
        <end position="17"/>
    </location>
</feature>